<sequence length="159" mass="18952">MKYYQGFKKSDYNTIKNVIADSLIITEGNYKMKFSSESYYKHFKWDSVFKPVYKIVDLKEQGNHVGATVSVRSSRFKFLENNPLTCKRKFYFKRGKISKIENLDCLDANWENWQKQRDSLVQWIEINKPELHGFIHDLSEQGAIDYLNAIQSYKKRELE</sequence>
<protein>
    <submittedName>
        <fullName evidence="1">TRAPPC13 family protein</fullName>
    </submittedName>
</protein>
<evidence type="ECO:0000313" key="2">
    <source>
        <dbReference type="Proteomes" id="UP001139226"/>
    </source>
</evidence>
<gene>
    <name evidence="1" type="ORF">ML462_15840</name>
</gene>
<organism evidence="1 2">
    <name type="scientific">Christiangramia lutea</name>
    <dbReference type="NCBI Taxonomy" id="1607951"/>
    <lineage>
        <taxon>Bacteria</taxon>
        <taxon>Pseudomonadati</taxon>
        <taxon>Bacteroidota</taxon>
        <taxon>Flavobacteriia</taxon>
        <taxon>Flavobacteriales</taxon>
        <taxon>Flavobacteriaceae</taxon>
        <taxon>Christiangramia</taxon>
    </lineage>
</organism>
<dbReference type="AlphaFoldDB" id="A0A9X1V6N4"/>
<keyword evidence="2" id="KW-1185">Reference proteome</keyword>
<dbReference type="RefSeq" id="WP_240714811.1">
    <property type="nucleotide sequence ID" value="NZ_JAKVTV010000013.1"/>
</dbReference>
<evidence type="ECO:0000313" key="1">
    <source>
        <dbReference type="EMBL" id="MCH4824646.1"/>
    </source>
</evidence>
<reference evidence="1" key="1">
    <citation type="submission" date="2022-03" db="EMBL/GenBank/DDBJ databases">
        <title>Gramella crocea sp. nov., isolated from activated sludge of a seafood processing plant.</title>
        <authorList>
            <person name="Zhang X."/>
        </authorList>
    </citation>
    <scope>NUCLEOTIDE SEQUENCE</scope>
    <source>
        <strain evidence="1">YJ019</strain>
    </source>
</reference>
<name>A0A9X1V6N4_9FLAO</name>
<dbReference type="EMBL" id="JAKVTV010000013">
    <property type="protein sequence ID" value="MCH4824646.1"/>
    <property type="molecule type" value="Genomic_DNA"/>
</dbReference>
<proteinExistence type="predicted"/>
<comment type="caution">
    <text evidence="1">The sequence shown here is derived from an EMBL/GenBank/DDBJ whole genome shotgun (WGS) entry which is preliminary data.</text>
</comment>
<accession>A0A9X1V6N4</accession>
<dbReference type="Proteomes" id="UP001139226">
    <property type="component" value="Unassembled WGS sequence"/>
</dbReference>